<gene>
    <name evidence="1" type="ORF">PsorP6_004543</name>
</gene>
<keyword evidence="2" id="KW-1185">Reference proteome</keyword>
<reference evidence="1 2" key="1">
    <citation type="journal article" date="2022" name="bioRxiv">
        <title>The genome of the oomycete Peronosclerospora sorghi, a cosmopolitan pathogen of maize and sorghum, is inflated with dispersed pseudogenes.</title>
        <authorList>
            <person name="Fletcher K."/>
            <person name="Martin F."/>
            <person name="Isakeit T."/>
            <person name="Cavanaugh K."/>
            <person name="Magill C."/>
            <person name="Michelmore R."/>
        </authorList>
    </citation>
    <scope>NUCLEOTIDE SEQUENCE [LARGE SCALE GENOMIC DNA]</scope>
    <source>
        <strain evidence="1">P6</strain>
    </source>
</reference>
<protein>
    <submittedName>
        <fullName evidence="1">Uncharacterized protein</fullName>
    </submittedName>
</protein>
<organism evidence="1 2">
    <name type="scientific">Peronosclerospora sorghi</name>
    <dbReference type="NCBI Taxonomy" id="230839"/>
    <lineage>
        <taxon>Eukaryota</taxon>
        <taxon>Sar</taxon>
        <taxon>Stramenopiles</taxon>
        <taxon>Oomycota</taxon>
        <taxon>Peronosporomycetes</taxon>
        <taxon>Peronosporales</taxon>
        <taxon>Peronosporaceae</taxon>
        <taxon>Peronosclerospora</taxon>
    </lineage>
</organism>
<comment type="caution">
    <text evidence="1">The sequence shown here is derived from an EMBL/GenBank/DDBJ whole genome shotgun (WGS) entry which is preliminary data.</text>
</comment>
<sequence>MQTRQGSSQEGSTNMRRQVKRTISVVYLLHRGLLRVQACCDERRIIYIREKITCNLGKTCISRRNYPSRILICVCTSSIAFEPRRKVKKTLDETIKITTYYGFVHYTGKLPRTQRLNNTSRSNQDASQPFGKSKKSNNNKKNGQSSLSSGNDDWKKNATCHICKLKEHISPNCPQKKESNNYIIGAFYAVLEVQVLAYWKPEKKTYRYSAIVLDLVVKVLCSTLKLAQMILHLSSRTKIVILSFLRRKLEGIDLYSMYFIVHNRLGFFYYNGRVQTL</sequence>
<evidence type="ECO:0000313" key="2">
    <source>
        <dbReference type="Proteomes" id="UP001163321"/>
    </source>
</evidence>
<name>A0ACC0VQ17_9STRA</name>
<dbReference type="Proteomes" id="UP001163321">
    <property type="component" value="Chromosome 8"/>
</dbReference>
<proteinExistence type="predicted"/>
<accession>A0ACC0VQ17</accession>
<evidence type="ECO:0000313" key="1">
    <source>
        <dbReference type="EMBL" id="KAI9908292.1"/>
    </source>
</evidence>
<dbReference type="EMBL" id="CM047587">
    <property type="protein sequence ID" value="KAI9908292.1"/>
    <property type="molecule type" value="Genomic_DNA"/>
</dbReference>